<dbReference type="EMBL" id="VUJU01008405">
    <property type="protein sequence ID" value="KAF0731296.1"/>
    <property type="molecule type" value="Genomic_DNA"/>
</dbReference>
<gene>
    <name evidence="1" type="ORF">FWK35_00024948</name>
</gene>
<dbReference type="PANTHER" id="PTHR11439">
    <property type="entry name" value="GAG-POL-RELATED RETROTRANSPOSON"/>
    <property type="match status" value="1"/>
</dbReference>
<keyword evidence="2" id="KW-1185">Reference proteome</keyword>
<dbReference type="AlphaFoldDB" id="A0A6G0WUS7"/>
<dbReference type="Proteomes" id="UP000478052">
    <property type="component" value="Unassembled WGS sequence"/>
</dbReference>
<dbReference type="CDD" id="cd09272">
    <property type="entry name" value="RNase_HI_RT_Ty1"/>
    <property type="match status" value="1"/>
</dbReference>
<name>A0A6G0WUS7_APHCR</name>
<sequence>MSPDLIGVTELSLNISGKIPESYPCVFVTGGHNGEVFKDNFETKEGDLDHFLGNEIDQRPDGSIFIHQSSYCKRILKRFNMEETKVLHITTDPQHSLDSNLSGSLEAGEVPYREAVGSLLYLSQITRPDITFAVNLVSRYLEKPLTIHWNLKRIFKYLKGTFNYGLIYDSSVTPKLRGYSNADYAGDTTTRRSTSRFIFMMGDGIVAWCSQRKKSVAFLTTEAEYIALSQSIQELTWLTLLSYIVDSRPKIII</sequence>
<accession>A0A6G0WUS7</accession>
<protein>
    <submittedName>
        <fullName evidence="1">Reverse transcriptase Ty1/copia-type domain-containing protein</fullName>
    </submittedName>
</protein>
<evidence type="ECO:0000313" key="1">
    <source>
        <dbReference type="EMBL" id="KAF0731296.1"/>
    </source>
</evidence>
<proteinExistence type="predicted"/>
<dbReference type="OrthoDB" id="6629679at2759"/>
<comment type="caution">
    <text evidence="1">The sequence shown here is derived from an EMBL/GenBank/DDBJ whole genome shotgun (WGS) entry which is preliminary data.</text>
</comment>
<keyword evidence="1" id="KW-0808">Transferase</keyword>
<keyword evidence="1" id="KW-0548">Nucleotidyltransferase</keyword>
<organism evidence="1 2">
    <name type="scientific">Aphis craccivora</name>
    <name type="common">Cowpea aphid</name>
    <dbReference type="NCBI Taxonomy" id="307492"/>
    <lineage>
        <taxon>Eukaryota</taxon>
        <taxon>Metazoa</taxon>
        <taxon>Ecdysozoa</taxon>
        <taxon>Arthropoda</taxon>
        <taxon>Hexapoda</taxon>
        <taxon>Insecta</taxon>
        <taxon>Pterygota</taxon>
        <taxon>Neoptera</taxon>
        <taxon>Paraneoptera</taxon>
        <taxon>Hemiptera</taxon>
        <taxon>Sternorrhyncha</taxon>
        <taxon>Aphidomorpha</taxon>
        <taxon>Aphidoidea</taxon>
        <taxon>Aphididae</taxon>
        <taxon>Aphidini</taxon>
        <taxon>Aphis</taxon>
        <taxon>Aphis</taxon>
    </lineage>
</organism>
<dbReference type="GO" id="GO:0003964">
    <property type="term" value="F:RNA-directed DNA polymerase activity"/>
    <property type="evidence" value="ECO:0007669"/>
    <property type="project" value="UniProtKB-KW"/>
</dbReference>
<keyword evidence="1" id="KW-0695">RNA-directed DNA polymerase</keyword>
<evidence type="ECO:0000313" key="2">
    <source>
        <dbReference type="Proteomes" id="UP000478052"/>
    </source>
</evidence>
<reference evidence="1 2" key="1">
    <citation type="submission" date="2019-08" db="EMBL/GenBank/DDBJ databases">
        <title>Whole genome of Aphis craccivora.</title>
        <authorList>
            <person name="Voronova N.V."/>
            <person name="Shulinski R.S."/>
            <person name="Bandarenka Y.V."/>
            <person name="Zhorov D.G."/>
            <person name="Warner D."/>
        </authorList>
    </citation>
    <scope>NUCLEOTIDE SEQUENCE [LARGE SCALE GENOMIC DNA]</scope>
    <source>
        <strain evidence="1">180601</strain>
        <tissue evidence="1">Whole Body</tissue>
    </source>
</reference>